<name>A0AA38RI68_9PEZI</name>
<sequence>MAIRSSILSIVALAIGSVTATPLLQSRAVIAHDAVVGFPETVPSGTAGTVYLNYKPYLHVINGCVPFPAVDAEGNTSGGLDNTGSSNGDCSSSTGQVYARAASYNEYYAVMYSWYMPKDEPSPGIGHRHDWENAVVWLSSESATASIVALSTSQHGGYVTTTSPSLSGTKVLVGYVSYWPLDHCLIADDSVGGTQPLIAWESLTDAARTALTDTDFGSANVPFKDSAFTGNLAAAYAQL</sequence>
<dbReference type="PANTHER" id="PTHR33657:SF8">
    <property type="entry name" value="DOMAIN PROTEIN, PUTATIVE (AFU_ORTHOLOGUE AFUA_5G00600)-RELATED"/>
    <property type="match status" value="1"/>
</dbReference>
<dbReference type="EMBL" id="JANBVO010000034">
    <property type="protein sequence ID" value="KAJ9137529.1"/>
    <property type="molecule type" value="Genomic_DNA"/>
</dbReference>
<keyword evidence="2" id="KW-0843">Virulence</keyword>
<keyword evidence="3" id="KW-0732">Signal</keyword>
<organism evidence="4 5">
    <name type="scientific">Pleurostoma richardsiae</name>
    <dbReference type="NCBI Taxonomy" id="41990"/>
    <lineage>
        <taxon>Eukaryota</taxon>
        <taxon>Fungi</taxon>
        <taxon>Dikarya</taxon>
        <taxon>Ascomycota</taxon>
        <taxon>Pezizomycotina</taxon>
        <taxon>Sordariomycetes</taxon>
        <taxon>Sordariomycetidae</taxon>
        <taxon>Calosphaeriales</taxon>
        <taxon>Pleurostomataceae</taxon>
        <taxon>Pleurostoma</taxon>
    </lineage>
</organism>
<accession>A0AA38RI68</accession>
<dbReference type="PANTHER" id="PTHR33657">
    <property type="entry name" value="DOMAIN PROTEIN, PUTATIVE (AFU_ORTHOLOGUE AFUA_5G00600)-RELATED"/>
    <property type="match status" value="1"/>
</dbReference>
<evidence type="ECO:0000256" key="1">
    <source>
        <dbReference type="ARBA" id="ARBA00009520"/>
    </source>
</evidence>
<proteinExistence type="inferred from homology"/>
<evidence type="ECO:0000256" key="2">
    <source>
        <dbReference type="ARBA" id="ARBA00023026"/>
    </source>
</evidence>
<dbReference type="AlphaFoldDB" id="A0AA38RI68"/>
<reference evidence="4" key="1">
    <citation type="submission" date="2022-07" db="EMBL/GenBank/DDBJ databases">
        <title>Fungi with potential for degradation of polypropylene.</title>
        <authorList>
            <person name="Gostincar C."/>
        </authorList>
    </citation>
    <scope>NUCLEOTIDE SEQUENCE</scope>
    <source>
        <strain evidence="4">EXF-13308</strain>
    </source>
</reference>
<dbReference type="Pfam" id="PF05630">
    <property type="entry name" value="NPP1"/>
    <property type="match status" value="1"/>
</dbReference>
<feature type="signal peptide" evidence="3">
    <location>
        <begin position="1"/>
        <end position="20"/>
    </location>
</feature>
<dbReference type="PIRSF" id="PIRSF029958">
    <property type="entry name" value="Necrosis-inducing_protein"/>
    <property type="match status" value="1"/>
</dbReference>
<evidence type="ECO:0000313" key="5">
    <source>
        <dbReference type="Proteomes" id="UP001174694"/>
    </source>
</evidence>
<evidence type="ECO:0000313" key="4">
    <source>
        <dbReference type="EMBL" id="KAJ9137529.1"/>
    </source>
</evidence>
<comment type="similarity">
    <text evidence="1">Belongs to the Necrosis inducing protein (NPP1) family.</text>
</comment>
<feature type="chain" id="PRO_5041357635" evidence="3">
    <location>
        <begin position="21"/>
        <end position="239"/>
    </location>
</feature>
<keyword evidence="5" id="KW-1185">Reference proteome</keyword>
<evidence type="ECO:0000256" key="3">
    <source>
        <dbReference type="SAM" id="SignalP"/>
    </source>
</evidence>
<dbReference type="InterPro" id="IPR008701">
    <property type="entry name" value="NPP1"/>
</dbReference>
<comment type="caution">
    <text evidence="4">The sequence shown here is derived from an EMBL/GenBank/DDBJ whole genome shotgun (WGS) entry which is preliminary data.</text>
</comment>
<gene>
    <name evidence="4" type="ORF">NKR23_g9110</name>
</gene>
<dbReference type="Proteomes" id="UP001174694">
    <property type="component" value="Unassembled WGS sequence"/>
</dbReference>
<protein>
    <submittedName>
        <fullName evidence="4">Necrosis inducing protein</fullName>
    </submittedName>
</protein>